<dbReference type="Gene3D" id="3.60.10.10">
    <property type="entry name" value="Endonuclease/exonuclease/phosphatase"/>
    <property type="match status" value="1"/>
</dbReference>
<dbReference type="KEGG" id="lak:106167580"/>
<dbReference type="SUPFAM" id="SSF56219">
    <property type="entry name" value="DNase I-like"/>
    <property type="match status" value="1"/>
</dbReference>
<gene>
    <name evidence="3" type="primary">LOC106167580</name>
</gene>
<dbReference type="PANTHER" id="PTHR36688:SF1">
    <property type="entry name" value="ENDONUCLEASE_EXONUCLEASE_PHOSPHATASE DOMAIN-CONTAINING PROTEIN"/>
    <property type="match status" value="1"/>
</dbReference>
<dbReference type="AlphaFoldDB" id="A0A1S3IV63"/>
<protein>
    <submittedName>
        <fullName evidence="3">Uncharacterized protein LOC106167580</fullName>
    </submittedName>
</protein>
<dbReference type="InterPro" id="IPR036691">
    <property type="entry name" value="Endo/exonu/phosph_ase_sf"/>
</dbReference>
<dbReference type="RefSeq" id="XP_013401836.1">
    <property type="nucleotide sequence ID" value="XM_013546382.1"/>
</dbReference>
<dbReference type="Pfam" id="PF14529">
    <property type="entry name" value="Exo_endo_phos_2"/>
    <property type="match status" value="1"/>
</dbReference>
<dbReference type="GO" id="GO:0003824">
    <property type="term" value="F:catalytic activity"/>
    <property type="evidence" value="ECO:0007669"/>
    <property type="project" value="InterPro"/>
</dbReference>
<proteinExistence type="predicted"/>
<evidence type="ECO:0000259" key="1">
    <source>
        <dbReference type="Pfam" id="PF14529"/>
    </source>
</evidence>
<feature type="domain" description="Endonuclease/exonuclease/phosphatase" evidence="1">
    <location>
        <begin position="37"/>
        <end position="114"/>
    </location>
</feature>
<evidence type="ECO:0000313" key="3">
    <source>
        <dbReference type="RefSeq" id="XP_013401836.1"/>
    </source>
</evidence>
<dbReference type="InterPro" id="IPR052560">
    <property type="entry name" value="RdDP_mobile_element"/>
</dbReference>
<dbReference type="InterPro" id="IPR005135">
    <property type="entry name" value="Endo/exonuclease/phosphatase"/>
</dbReference>
<sequence>MDTSQNSDLQWIAVAIGGTTVVNVYKPPPTPFTYLPAFQHPCIYAGDFNSQHTEWGYKKNSQDGENLAHWSSSLCLTLLYDSKQPCSFTSRRWGTGSNPDLAFITTNGQVNAERTVIGRFPNSQHRPSVITHPAIVKPTITSDQPRWNFCKADWNTYKAKLNNTTLPDIENKDINTANSAFISAVLGAAKASIPRGHRKNYVPGWDDAFKANHIAKCLIENGKFPAPNKKFISKVNRELKEAWNCPTADQDLCHDFFTDELRTAIQALKLGKAPGPDSLHPEFYAHLPEKTVEWLKIYPIVDEVLPHEQAGFRKGFSTLDQAARLTQDIEDAFQRKEKAGVVLVDHPELQR</sequence>
<keyword evidence="2" id="KW-1185">Reference proteome</keyword>
<reference evidence="3" key="1">
    <citation type="submission" date="2025-08" db="UniProtKB">
        <authorList>
            <consortium name="RefSeq"/>
        </authorList>
    </citation>
    <scope>IDENTIFICATION</scope>
    <source>
        <tissue evidence="3">Gonads</tissue>
    </source>
</reference>
<dbReference type="GeneID" id="106167580"/>
<dbReference type="OrthoDB" id="6283029at2759"/>
<dbReference type="InParanoid" id="A0A1S3IV63"/>
<name>A0A1S3IV63_LINAN</name>
<dbReference type="Proteomes" id="UP000085678">
    <property type="component" value="Unplaced"/>
</dbReference>
<dbReference type="PANTHER" id="PTHR36688">
    <property type="entry name" value="ENDO/EXONUCLEASE/PHOSPHATASE DOMAIN-CONTAINING PROTEIN"/>
    <property type="match status" value="1"/>
</dbReference>
<accession>A0A1S3IV63</accession>
<evidence type="ECO:0000313" key="2">
    <source>
        <dbReference type="Proteomes" id="UP000085678"/>
    </source>
</evidence>
<organism evidence="2 3">
    <name type="scientific">Lingula anatina</name>
    <name type="common">Brachiopod</name>
    <name type="synonym">Lingula unguis</name>
    <dbReference type="NCBI Taxonomy" id="7574"/>
    <lineage>
        <taxon>Eukaryota</taxon>
        <taxon>Metazoa</taxon>
        <taxon>Spiralia</taxon>
        <taxon>Lophotrochozoa</taxon>
        <taxon>Brachiopoda</taxon>
        <taxon>Linguliformea</taxon>
        <taxon>Lingulata</taxon>
        <taxon>Lingulida</taxon>
        <taxon>Linguloidea</taxon>
        <taxon>Lingulidae</taxon>
        <taxon>Lingula</taxon>
    </lineage>
</organism>